<evidence type="ECO:0000256" key="2">
    <source>
        <dbReference type="SAM" id="MobiDB-lite"/>
    </source>
</evidence>
<dbReference type="EMBL" id="LFYR01000981">
    <property type="protein sequence ID" value="KMZ66186.1"/>
    <property type="molecule type" value="Genomic_DNA"/>
</dbReference>
<organism evidence="3 4">
    <name type="scientific">Zostera marina</name>
    <name type="common">Eelgrass</name>
    <dbReference type="NCBI Taxonomy" id="29655"/>
    <lineage>
        <taxon>Eukaryota</taxon>
        <taxon>Viridiplantae</taxon>
        <taxon>Streptophyta</taxon>
        <taxon>Embryophyta</taxon>
        <taxon>Tracheophyta</taxon>
        <taxon>Spermatophyta</taxon>
        <taxon>Magnoliopsida</taxon>
        <taxon>Liliopsida</taxon>
        <taxon>Zosteraceae</taxon>
        <taxon>Zostera</taxon>
    </lineage>
</organism>
<dbReference type="InterPro" id="IPR042277">
    <property type="entry name" value="IST1-like"/>
</dbReference>
<evidence type="ECO:0008006" key="5">
    <source>
        <dbReference type="Google" id="ProtNLM"/>
    </source>
</evidence>
<comment type="similarity">
    <text evidence="1">Belongs to the IST1 family.</text>
</comment>
<evidence type="ECO:0000256" key="1">
    <source>
        <dbReference type="ARBA" id="ARBA00005536"/>
    </source>
</evidence>
<dbReference type="Gene3D" id="1.20.1260.60">
    <property type="entry name" value="Vacuolar protein sorting-associated protein Ist1"/>
    <property type="match status" value="1"/>
</dbReference>
<keyword evidence="4" id="KW-1185">Reference proteome</keyword>
<dbReference type="Proteomes" id="UP000036987">
    <property type="component" value="Unassembled WGS sequence"/>
</dbReference>
<dbReference type="FunFam" id="1.20.1260.60:FF:000002">
    <property type="entry name" value="Vacuolar protein sorting-associated protein IST1"/>
    <property type="match status" value="1"/>
</dbReference>
<feature type="compositionally biased region" description="Basic and acidic residues" evidence="2">
    <location>
        <begin position="342"/>
        <end position="353"/>
    </location>
</feature>
<dbReference type="OrthoDB" id="29853at2759"/>
<dbReference type="GO" id="GO:0015031">
    <property type="term" value="P:protein transport"/>
    <property type="evidence" value="ECO:0007669"/>
    <property type="project" value="InterPro"/>
</dbReference>
<evidence type="ECO:0000313" key="4">
    <source>
        <dbReference type="Proteomes" id="UP000036987"/>
    </source>
</evidence>
<reference evidence="4" key="1">
    <citation type="journal article" date="2016" name="Nature">
        <title>The genome of the seagrass Zostera marina reveals angiosperm adaptation to the sea.</title>
        <authorList>
            <person name="Olsen J.L."/>
            <person name="Rouze P."/>
            <person name="Verhelst B."/>
            <person name="Lin Y.-C."/>
            <person name="Bayer T."/>
            <person name="Collen J."/>
            <person name="Dattolo E."/>
            <person name="De Paoli E."/>
            <person name="Dittami S."/>
            <person name="Maumus F."/>
            <person name="Michel G."/>
            <person name="Kersting A."/>
            <person name="Lauritano C."/>
            <person name="Lohaus R."/>
            <person name="Toepel M."/>
            <person name="Tonon T."/>
            <person name="Vanneste K."/>
            <person name="Amirebrahimi M."/>
            <person name="Brakel J."/>
            <person name="Bostroem C."/>
            <person name="Chovatia M."/>
            <person name="Grimwood J."/>
            <person name="Jenkins J.W."/>
            <person name="Jueterbock A."/>
            <person name="Mraz A."/>
            <person name="Stam W.T."/>
            <person name="Tice H."/>
            <person name="Bornberg-Bauer E."/>
            <person name="Green P.J."/>
            <person name="Pearson G.A."/>
            <person name="Procaccini G."/>
            <person name="Duarte C.M."/>
            <person name="Schmutz J."/>
            <person name="Reusch T.B.H."/>
            <person name="Van de Peer Y."/>
        </authorList>
    </citation>
    <scope>NUCLEOTIDE SEQUENCE [LARGE SCALE GENOMIC DNA]</scope>
    <source>
        <strain evidence="4">cv. Finnish</strain>
    </source>
</reference>
<dbReference type="PANTHER" id="PTHR12161">
    <property type="entry name" value="IST1 FAMILY MEMBER"/>
    <property type="match status" value="1"/>
</dbReference>
<dbReference type="OMA" id="VMYKQRE"/>
<gene>
    <name evidence="3" type="ORF">ZOSMA_2G01970</name>
</gene>
<dbReference type="PANTHER" id="PTHR12161:SF14">
    <property type="entry name" value="REGULATOR OF VPS4 ACTIVITY IN THE MVB PATHWAY PROTEIN"/>
    <property type="match status" value="1"/>
</dbReference>
<feature type="region of interest" description="Disordered" evidence="2">
    <location>
        <begin position="317"/>
        <end position="381"/>
    </location>
</feature>
<proteinExistence type="inferred from homology"/>
<evidence type="ECO:0000313" key="3">
    <source>
        <dbReference type="EMBL" id="KMZ66186.1"/>
    </source>
</evidence>
<name>A0A0K9PB62_ZOSMR</name>
<feature type="compositionally biased region" description="Basic and acidic residues" evidence="2">
    <location>
        <begin position="319"/>
        <end position="329"/>
    </location>
</feature>
<dbReference type="STRING" id="29655.A0A0K9PB62"/>
<sequence length="520" mass="59290">MLDGLFGRKFSAKCKESVRCIKTRICFIRKKRQVTINILKKDIADLLAEDHADNAFQRIDELLEEINKLSCYNMVEQFCDQILAQLPTLSKQREDCPQQEREAVATLIFAAARFHDLPELGRLRHNFLSRYSDNLNLDSSVNKLFVQKISGETFTIDKKLKLMSEISEEFSVSWDAIVFDKKKNIRSTSDLAKTTMEMPDEEVKDIVYTAKKQVTENKLTQSYGMHSFNYKDYRLAAATKEQVPGFGTVIPTEKVNNVAIGDTESKPRRNRHIETEYLSFATAVKEKRQLSMIPPPYVKPGKNRNATGVFNAILTESSSVHEPDRDRDNSINIPILSPEPESGGREQKTEKPKPTSVRTRRIYSNSKPKPRLPADENGGFGNDRLYETETKMDEILNHYSRKGIEGELKTSERRLAETNIDDILDRYSRKGMEISDQKHEKNMMNEQAVRKPGRSLTFPANNTADENGNDKLKKRTVSLDSNVAPRVCHVHPRLPDCDELAATFNALKPSCNKKLSPRGI</sequence>
<dbReference type="GO" id="GO:0008104">
    <property type="term" value="P:intracellular protein localization"/>
    <property type="evidence" value="ECO:0000318"/>
    <property type="project" value="GO_Central"/>
</dbReference>
<comment type="caution">
    <text evidence="3">The sequence shown here is derived from an EMBL/GenBank/DDBJ whole genome shotgun (WGS) entry which is preliminary data.</text>
</comment>
<dbReference type="InterPro" id="IPR005061">
    <property type="entry name" value="Ist1"/>
</dbReference>
<protein>
    <recommendedName>
        <fullName evidence="5">Regulator of Vps4 activity in the MVB pathway protein</fullName>
    </recommendedName>
</protein>
<dbReference type="Pfam" id="PF03398">
    <property type="entry name" value="Ist1"/>
    <property type="match status" value="1"/>
</dbReference>
<accession>A0A0K9PB62</accession>
<feature type="region of interest" description="Disordered" evidence="2">
    <location>
        <begin position="440"/>
        <end position="472"/>
    </location>
</feature>
<dbReference type="AlphaFoldDB" id="A0A0K9PB62"/>